<proteinExistence type="predicted"/>
<keyword evidence="2" id="KW-1185">Reference proteome</keyword>
<comment type="caution">
    <text evidence="1">The sequence shown here is derived from an EMBL/GenBank/DDBJ whole genome shotgun (WGS) entry which is preliminary data.</text>
</comment>
<accession>A0A7W9HUU4</accession>
<evidence type="ECO:0000313" key="2">
    <source>
        <dbReference type="Proteomes" id="UP000552097"/>
    </source>
</evidence>
<protein>
    <recommendedName>
        <fullName evidence="3">PE-PGRS family protein</fullName>
    </recommendedName>
</protein>
<sequence>MSAMQIGEHRVFRDRPKALGEPVHRVEVVRLDGPRRQGDVHVRFLAGEEAGLQEWVARGQLVAPWEDVESFLHDDRRRLAVVEESVDVRGTPEFDAARFVFEFVRPKNVLRLHTTKADAGVAEIFDLTKIATLVGIGPDELTAQPRCFVDRNGVLVCPWSATRTLARRVADKLGEEVLGKALDQERRLRDHYEGEPSWRRDDKELRQFERVASVLREWCTGEAVERFDELRALRAEVVRLGGLVQRAVAELRQRKAHAIAATIERDLGVLDATPAAGTSRR</sequence>
<dbReference type="AlphaFoldDB" id="A0A7W9HUU4"/>
<dbReference type="Proteomes" id="UP000552097">
    <property type="component" value="Unassembled WGS sequence"/>
</dbReference>
<reference evidence="1 2" key="1">
    <citation type="submission" date="2020-08" db="EMBL/GenBank/DDBJ databases">
        <title>Sequencing the genomes of 1000 actinobacteria strains.</title>
        <authorList>
            <person name="Klenk H.-P."/>
        </authorList>
    </citation>
    <scope>NUCLEOTIDE SEQUENCE [LARGE SCALE GENOMIC DNA]</scope>
    <source>
        <strain evidence="1 2">DSM 45486</strain>
    </source>
</reference>
<evidence type="ECO:0008006" key="3">
    <source>
        <dbReference type="Google" id="ProtNLM"/>
    </source>
</evidence>
<name>A0A7W9HUU4_9PSEU</name>
<dbReference type="EMBL" id="JACHMO010000001">
    <property type="protein sequence ID" value="MBB5808927.1"/>
    <property type="molecule type" value="Genomic_DNA"/>
</dbReference>
<evidence type="ECO:0000313" key="1">
    <source>
        <dbReference type="EMBL" id="MBB5808927.1"/>
    </source>
</evidence>
<gene>
    <name evidence="1" type="ORF">F4560_008695</name>
</gene>
<dbReference type="RefSeq" id="WP_184928759.1">
    <property type="nucleotide sequence ID" value="NZ_JACHMO010000001.1"/>
</dbReference>
<organism evidence="1 2">
    <name type="scientific">Saccharothrix ecbatanensis</name>
    <dbReference type="NCBI Taxonomy" id="1105145"/>
    <lineage>
        <taxon>Bacteria</taxon>
        <taxon>Bacillati</taxon>
        <taxon>Actinomycetota</taxon>
        <taxon>Actinomycetes</taxon>
        <taxon>Pseudonocardiales</taxon>
        <taxon>Pseudonocardiaceae</taxon>
        <taxon>Saccharothrix</taxon>
    </lineage>
</organism>